<comment type="caution">
    <text evidence="1">The sequence shown here is derived from an EMBL/GenBank/DDBJ whole genome shotgun (WGS) entry which is preliminary data.</text>
</comment>
<proteinExistence type="predicted"/>
<evidence type="ECO:0000313" key="1">
    <source>
        <dbReference type="EMBL" id="MCD9646371.1"/>
    </source>
</evidence>
<evidence type="ECO:0000313" key="2">
    <source>
        <dbReference type="Proteomes" id="UP000823775"/>
    </source>
</evidence>
<reference evidence="1 2" key="1">
    <citation type="journal article" date="2021" name="BMC Genomics">
        <title>Datura genome reveals duplications of psychoactive alkaloid biosynthetic genes and high mutation rate following tissue culture.</title>
        <authorList>
            <person name="Rajewski A."/>
            <person name="Carter-House D."/>
            <person name="Stajich J."/>
            <person name="Litt A."/>
        </authorList>
    </citation>
    <scope>NUCLEOTIDE SEQUENCE [LARGE SCALE GENOMIC DNA]</scope>
    <source>
        <strain evidence="1">AR-01</strain>
    </source>
</reference>
<organism evidence="1 2">
    <name type="scientific">Datura stramonium</name>
    <name type="common">Jimsonweed</name>
    <name type="synonym">Common thornapple</name>
    <dbReference type="NCBI Taxonomy" id="4076"/>
    <lineage>
        <taxon>Eukaryota</taxon>
        <taxon>Viridiplantae</taxon>
        <taxon>Streptophyta</taxon>
        <taxon>Embryophyta</taxon>
        <taxon>Tracheophyta</taxon>
        <taxon>Spermatophyta</taxon>
        <taxon>Magnoliopsida</taxon>
        <taxon>eudicotyledons</taxon>
        <taxon>Gunneridae</taxon>
        <taxon>Pentapetalae</taxon>
        <taxon>asterids</taxon>
        <taxon>lamiids</taxon>
        <taxon>Solanales</taxon>
        <taxon>Solanaceae</taxon>
        <taxon>Solanoideae</taxon>
        <taxon>Datureae</taxon>
        <taxon>Datura</taxon>
    </lineage>
</organism>
<sequence length="66" mass="7722">MQKKRVFELLTGDVVDKFSSAWAESQKTVIFPIYLRIDKEGNFDYLPDLKWLCYNSSCLKLSPDVM</sequence>
<name>A0ABS8VHU5_DATST</name>
<keyword evidence="2" id="KW-1185">Reference proteome</keyword>
<protein>
    <submittedName>
        <fullName evidence="1">Uncharacterized protein</fullName>
    </submittedName>
</protein>
<accession>A0ABS8VHU5</accession>
<dbReference type="Proteomes" id="UP000823775">
    <property type="component" value="Unassembled WGS sequence"/>
</dbReference>
<dbReference type="EMBL" id="JACEIK010004766">
    <property type="protein sequence ID" value="MCD9646371.1"/>
    <property type="molecule type" value="Genomic_DNA"/>
</dbReference>
<gene>
    <name evidence="1" type="ORF">HAX54_036144</name>
</gene>